<evidence type="ECO:0000313" key="2">
    <source>
        <dbReference type="Proteomes" id="UP000009010"/>
    </source>
</evidence>
<evidence type="ECO:0000313" key="1">
    <source>
        <dbReference type="EMBL" id="AEX54771.1"/>
    </source>
</evidence>
<dbReference type="PANTHER" id="PTHR37310">
    <property type="entry name" value="CYTOPLASMIC PROTEIN-RELATED"/>
    <property type="match status" value="1"/>
</dbReference>
<dbReference type="OrthoDB" id="5396211at2"/>
<dbReference type="eggNOG" id="ENOG5032SB1">
    <property type="taxonomic scope" value="Bacteria"/>
</dbReference>
<dbReference type="Gene3D" id="1.20.1270.360">
    <property type="match status" value="1"/>
</dbReference>
<organism evidence="1 2">
    <name type="scientific">Rahnella aquatilis (strain ATCC 33071 / DSM 4594 / JCM 1683 / NBRC 105701 / NCIMB 13365 / CIP 78.65)</name>
    <dbReference type="NCBI Taxonomy" id="745277"/>
    <lineage>
        <taxon>Bacteria</taxon>
        <taxon>Pseudomonadati</taxon>
        <taxon>Pseudomonadota</taxon>
        <taxon>Gammaproteobacteria</taxon>
        <taxon>Enterobacterales</taxon>
        <taxon>Yersiniaceae</taxon>
        <taxon>Rahnella</taxon>
    </lineage>
</organism>
<dbReference type="PATRIC" id="fig|745277.3.peg.4839"/>
<evidence type="ECO:0008006" key="3">
    <source>
        <dbReference type="Google" id="ProtNLM"/>
    </source>
</evidence>
<dbReference type="EMBL" id="CP003246">
    <property type="protein sequence ID" value="AEX54771.1"/>
    <property type="molecule type" value="Genomic_DNA"/>
</dbReference>
<dbReference type="KEGG" id="raq:Rahaq2_5069"/>
<dbReference type="AlphaFoldDB" id="H2J2F4"/>
<reference evidence="2" key="2">
    <citation type="submission" date="2012-01" db="EMBL/GenBank/DDBJ databases">
        <title>Complete sequence of plasmid 2 of Rahnella aquatilis CIP 78.65.</title>
        <authorList>
            <person name="Lucas S."/>
            <person name="Han J."/>
            <person name="Lapidus A."/>
            <person name="Cheng J.-F."/>
            <person name="Goodwin L."/>
            <person name="Pitluck S."/>
            <person name="Peters L."/>
            <person name="Ovchinnikova G."/>
            <person name="Held B."/>
            <person name="Detter J.C."/>
            <person name="Han C."/>
            <person name="Tapia R."/>
            <person name="Land M."/>
            <person name="Hauser L."/>
            <person name="Kyrpides N."/>
            <person name="Ivanova N."/>
            <person name="Pagani I."/>
            <person name="Sobecky P."/>
            <person name="Martinez R."/>
            <person name="Woyke T."/>
        </authorList>
    </citation>
    <scope>NUCLEOTIDE SEQUENCE [LARGE SCALE GENOMIC DNA]</scope>
    <source>
        <strain evidence="2">ATCC 33071 / DSM 4594 / JCM 1683 / NBRC 105701 / NCIMB 13365 / CIP 78.65</strain>
        <plasmid evidence="2">pRahaq202</plasmid>
    </source>
</reference>
<dbReference type="Proteomes" id="UP000009010">
    <property type="component" value="Plasmid pRahaq202"/>
</dbReference>
<dbReference type="PANTHER" id="PTHR37310:SF1">
    <property type="entry name" value="CYTOPLASMIC PROTEIN"/>
    <property type="match status" value="1"/>
</dbReference>
<dbReference type="InterPro" id="IPR044543">
    <property type="entry name" value="YHJQ-like"/>
</dbReference>
<name>H2J2F4_RAHAC</name>
<dbReference type="Pfam" id="PF03860">
    <property type="entry name" value="Csp"/>
    <property type="match status" value="1"/>
</dbReference>
<keyword evidence="2" id="KW-1185">Reference proteome</keyword>
<sequence>MNISNQEIIDECYQCAEACDHCAASCLNEEDIGMMKACIRLDIQCAAMCRLAAQFLAIQSGYAQQICYLCADICTACAEECSQHQHDHCQNCAQRCRQCADMCSKVAA</sequence>
<dbReference type="RefSeq" id="WP_014333880.1">
    <property type="nucleotide sequence ID" value="NC_016819.1"/>
</dbReference>
<gene>
    <name evidence="1" type="ordered locus">Rahaq2_5069</name>
</gene>
<dbReference type="InterPro" id="IPR005560">
    <property type="entry name" value="Csp_YhjQ"/>
</dbReference>
<reference evidence="1 2" key="1">
    <citation type="journal article" date="2012" name="J. Bacteriol.">
        <title>Complete Genome Sequence of Rahnella aquatilis CIP 78.65.</title>
        <authorList>
            <person name="Martinez R.J."/>
            <person name="Bruce D."/>
            <person name="Detter C."/>
            <person name="Goodwin L.A."/>
            <person name="Han J."/>
            <person name="Han C.S."/>
            <person name="Held B."/>
            <person name="Land M.L."/>
            <person name="Mikhailova N."/>
            <person name="Nolan M."/>
            <person name="Pennacchio L."/>
            <person name="Pitluck S."/>
            <person name="Tapia R."/>
            <person name="Woyke T."/>
            <person name="Sobecky P.A."/>
        </authorList>
    </citation>
    <scope>NUCLEOTIDE SEQUENCE [LARGE SCALE GENOMIC DNA]</scope>
    <source>
        <strain evidence="2">ATCC 33071 / DSM 4594 / JCM 1683 / NBRC 105701 / NCIMB 13365 / CIP 78.65</strain>
        <plasmid evidence="1">pRahaq202</plasmid>
    </source>
</reference>
<proteinExistence type="predicted"/>
<dbReference type="CDD" id="cd08026">
    <property type="entry name" value="DUF326"/>
    <property type="match status" value="1"/>
</dbReference>
<protein>
    <recommendedName>
        <fullName evidence="3">Four-helix bundle copper-binding protein</fullName>
    </recommendedName>
</protein>
<keyword evidence="1" id="KW-0614">Plasmid</keyword>
<accession>H2J2F4</accession>
<geneLocation type="plasmid" evidence="1 2">
    <name>pRahaq202</name>
</geneLocation>
<dbReference type="HOGENOM" id="CLU_142273_1_0_6"/>